<feature type="active site" description="Proton acceptor" evidence="8">
    <location>
        <position position="124"/>
    </location>
</feature>
<comment type="catalytic activity">
    <reaction evidence="6">
        <text>L-threonyl-[protein] + ATP = O-phospho-L-threonyl-[protein] + ADP + H(+)</text>
        <dbReference type="Rhea" id="RHEA:46608"/>
        <dbReference type="Rhea" id="RHEA-COMP:11060"/>
        <dbReference type="Rhea" id="RHEA-COMP:11605"/>
        <dbReference type="ChEBI" id="CHEBI:15378"/>
        <dbReference type="ChEBI" id="CHEBI:30013"/>
        <dbReference type="ChEBI" id="CHEBI:30616"/>
        <dbReference type="ChEBI" id="CHEBI:61977"/>
        <dbReference type="ChEBI" id="CHEBI:456216"/>
        <dbReference type="EC" id="2.7.11.1"/>
    </reaction>
</comment>
<evidence type="ECO:0000256" key="4">
    <source>
        <dbReference type="ARBA" id="ARBA00022777"/>
    </source>
</evidence>
<evidence type="ECO:0000313" key="14">
    <source>
        <dbReference type="Proteomes" id="UP000051574"/>
    </source>
</evidence>
<dbReference type="InterPro" id="IPR000719">
    <property type="entry name" value="Prot_kinase_dom"/>
</dbReference>
<dbReference type="OrthoDB" id="346907at2759"/>
<reference evidence="13 14" key="1">
    <citation type="submission" date="2015-09" db="EMBL/GenBank/DDBJ databases">
        <title>Draft genome of the scarab beetle Oryctes borbonicus.</title>
        <authorList>
            <person name="Meyer J.M."/>
            <person name="Markov G.V."/>
            <person name="Baskaran P."/>
            <person name="Herrmann M."/>
            <person name="Sommer R.J."/>
            <person name="Roedelsperger C."/>
        </authorList>
    </citation>
    <scope>NUCLEOTIDE SEQUENCE [LARGE SCALE GENOMIC DNA]</scope>
    <source>
        <strain evidence="13">OB123</strain>
        <tissue evidence="13">Whole animal</tissue>
    </source>
</reference>
<evidence type="ECO:0000256" key="3">
    <source>
        <dbReference type="ARBA" id="ARBA00022741"/>
    </source>
</evidence>
<dbReference type="GO" id="GO:0004674">
    <property type="term" value="F:protein serine/threonine kinase activity"/>
    <property type="evidence" value="ECO:0007669"/>
    <property type="project" value="UniProtKB-KW"/>
</dbReference>
<dbReference type="InterPro" id="IPR008271">
    <property type="entry name" value="Ser/Thr_kinase_AS"/>
</dbReference>
<keyword evidence="2" id="KW-0808">Transferase</keyword>
<keyword evidence="1" id="KW-0723">Serine/threonine-protein kinase</keyword>
<dbReference type="AlphaFoldDB" id="A0A0T6AXA5"/>
<dbReference type="Pfam" id="PF00069">
    <property type="entry name" value="Pkinase"/>
    <property type="match status" value="1"/>
</dbReference>
<feature type="compositionally biased region" description="Polar residues" evidence="11">
    <location>
        <begin position="316"/>
        <end position="329"/>
    </location>
</feature>
<feature type="compositionally biased region" description="Basic and acidic residues" evidence="11">
    <location>
        <begin position="345"/>
        <end position="356"/>
    </location>
</feature>
<evidence type="ECO:0000256" key="2">
    <source>
        <dbReference type="ARBA" id="ARBA00022679"/>
    </source>
</evidence>
<dbReference type="Proteomes" id="UP000051574">
    <property type="component" value="Unassembled WGS sequence"/>
</dbReference>
<dbReference type="GO" id="GO:0005524">
    <property type="term" value="F:ATP binding"/>
    <property type="evidence" value="ECO:0007669"/>
    <property type="project" value="UniProtKB-KW"/>
</dbReference>
<keyword evidence="14" id="KW-1185">Reference proteome</keyword>
<proteinExistence type="predicted"/>
<dbReference type="SUPFAM" id="SSF56112">
    <property type="entry name" value="Protein kinase-like (PK-like)"/>
    <property type="match status" value="1"/>
</dbReference>
<feature type="binding site" evidence="9">
    <location>
        <position position="149"/>
    </location>
    <ligand>
        <name>ATP</name>
        <dbReference type="ChEBI" id="CHEBI:30616"/>
    </ligand>
</feature>
<evidence type="ECO:0000256" key="1">
    <source>
        <dbReference type="ARBA" id="ARBA00022527"/>
    </source>
</evidence>
<dbReference type="FunFam" id="1.10.510.10:FF:000571">
    <property type="entry name" value="Maternal embryonic leucine zipper kinase"/>
    <property type="match status" value="1"/>
</dbReference>
<dbReference type="SMART" id="SM00220">
    <property type="entry name" value="S_TKc"/>
    <property type="match status" value="1"/>
</dbReference>
<accession>A0A0T6AXA5</accession>
<feature type="cross-link" description="Glycyl lysine isopeptide (Lys-Gly) (interchain with G-Cter in SUMO2)" evidence="10">
    <location>
        <position position="126"/>
    </location>
</feature>
<dbReference type="PROSITE" id="PS00108">
    <property type="entry name" value="PROTEIN_KINASE_ST"/>
    <property type="match status" value="1"/>
</dbReference>
<protein>
    <submittedName>
        <fullName evidence="13">Protein kinase</fullName>
    </submittedName>
</protein>
<feature type="domain" description="Protein kinase" evidence="12">
    <location>
        <begin position="1"/>
        <end position="261"/>
    </location>
</feature>
<keyword evidence="4 13" id="KW-0418">Kinase</keyword>
<keyword evidence="3 9" id="KW-0547">Nucleotide-binding</keyword>
<feature type="region of interest" description="Disordered" evidence="11">
    <location>
        <begin position="313"/>
        <end position="408"/>
    </location>
</feature>
<dbReference type="InterPro" id="IPR011009">
    <property type="entry name" value="Kinase-like_dom_sf"/>
</dbReference>
<comment type="catalytic activity">
    <reaction evidence="7">
        <text>L-seryl-[protein] + ATP = O-phospho-L-seryl-[protein] + ADP + H(+)</text>
        <dbReference type="Rhea" id="RHEA:17989"/>
        <dbReference type="Rhea" id="RHEA-COMP:9863"/>
        <dbReference type="Rhea" id="RHEA-COMP:11604"/>
        <dbReference type="ChEBI" id="CHEBI:15378"/>
        <dbReference type="ChEBI" id="CHEBI:29999"/>
        <dbReference type="ChEBI" id="CHEBI:30616"/>
        <dbReference type="ChEBI" id="CHEBI:83421"/>
        <dbReference type="ChEBI" id="CHEBI:456216"/>
        <dbReference type="EC" id="2.7.11.1"/>
    </reaction>
</comment>
<name>A0A0T6AXA5_9SCAR</name>
<evidence type="ECO:0000256" key="5">
    <source>
        <dbReference type="ARBA" id="ARBA00022840"/>
    </source>
</evidence>
<evidence type="ECO:0000256" key="9">
    <source>
        <dbReference type="PIRSR" id="PIRSR630616-2"/>
    </source>
</evidence>
<gene>
    <name evidence="13" type="ORF">AMK59_7572</name>
</gene>
<evidence type="ECO:0000256" key="7">
    <source>
        <dbReference type="ARBA" id="ARBA00048679"/>
    </source>
</evidence>
<evidence type="ECO:0000259" key="12">
    <source>
        <dbReference type="PROSITE" id="PS50011"/>
    </source>
</evidence>
<sequence length="408" mass="46474">MVDSLKWAIKMQSEAGRFVHRGVNTDPFERQSYDDLRSKVPNKINAIRQEINILKIVKHPHIIHLHKVLESSKKIYLILEKCTGELGKLFRKTCPFSEGDTKVVIVQLASVVDYLHKHDIVHRDLKLENILLAPNPDDPEDTLYIKVTDFGLGIIKGAYHEMLHDRCGTLTYLSPEIITKSGYSHQCDVWAMGVIMYLLLFAKFPFYAPVEQKLIKLICEGDPDLSHPYASDAAMHLISKMLTKEPALRITASEVKRHAWIVGSPLNECKHDNVLEMMKMWRSDMMLPQGTDCDWVSTKLNAPNNAVACYKKAKETSNGSQENMPQEPSRSGVRKQSLKLPIHNIEFDRFREKAKPDSQATKNGRSSKTKDNVGLPVAKRADENGRRTSECEPFLAKNRKTRRNSNDD</sequence>
<keyword evidence="5 9" id="KW-0067">ATP-binding</keyword>
<dbReference type="Gene3D" id="1.10.510.10">
    <property type="entry name" value="Transferase(Phosphotransferase) domain 1"/>
    <property type="match status" value="1"/>
</dbReference>
<evidence type="ECO:0000256" key="6">
    <source>
        <dbReference type="ARBA" id="ARBA00047899"/>
    </source>
</evidence>
<comment type="caution">
    <text evidence="13">The sequence shown here is derived from an EMBL/GenBank/DDBJ whole genome shotgun (WGS) entry which is preliminary data.</text>
</comment>
<evidence type="ECO:0000256" key="11">
    <source>
        <dbReference type="SAM" id="MobiDB-lite"/>
    </source>
</evidence>
<evidence type="ECO:0000256" key="8">
    <source>
        <dbReference type="PIRSR" id="PIRSR630616-1"/>
    </source>
</evidence>
<dbReference type="InterPro" id="IPR030616">
    <property type="entry name" value="Aur-like"/>
</dbReference>
<evidence type="ECO:0000313" key="13">
    <source>
        <dbReference type="EMBL" id="KRT79620.1"/>
    </source>
</evidence>
<organism evidence="13 14">
    <name type="scientific">Oryctes borbonicus</name>
    <dbReference type="NCBI Taxonomy" id="1629725"/>
    <lineage>
        <taxon>Eukaryota</taxon>
        <taxon>Metazoa</taxon>
        <taxon>Ecdysozoa</taxon>
        <taxon>Arthropoda</taxon>
        <taxon>Hexapoda</taxon>
        <taxon>Insecta</taxon>
        <taxon>Pterygota</taxon>
        <taxon>Neoptera</taxon>
        <taxon>Endopterygota</taxon>
        <taxon>Coleoptera</taxon>
        <taxon>Polyphaga</taxon>
        <taxon>Scarabaeiformia</taxon>
        <taxon>Scarabaeidae</taxon>
        <taxon>Dynastinae</taxon>
        <taxon>Oryctes</taxon>
    </lineage>
</organism>
<feature type="compositionally biased region" description="Basic and acidic residues" evidence="11">
    <location>
        <begin position="379"/>
        <end position="390"/>
    </location>
</feature>
<feature type="binding site" evidence="9">
    <location>
        <begin position="128"/>
        <end position="129"/>
    </location>
    <ligand>
        <name>ATP</name>
        <dbReference type="ChEBI" id="CHEBI:30616"/>
    </ligand>
</feature>
<feature type="compositionally biased region" description="Basic residues" evidence="11">
    <location>
        <begin position="397"/>
        <end position="408"/>
    </location>
</feature>
<dbReference type="EMBL" id="LJIG01022615">
    <property type="protein sequence ID" value="KRT79620.1"/>
    <property type="molecule type" value="Genomic_DNA"/>
</dbReference>
<evidence type="ECO:0000256" key="10">
    <source>
        <dbReference type="PIRSR" id="PIRSR630616-3"/>
    </source>
</evidence>
<dbReference type="PANTHER" id="PTHR24350">
    <property type="entry name" value="SERINE/THREONINE-PROTEIN KINASE IAL-RELATED"/>
    <property type="match status" value="1"/>
</dbReference>
<dbReference type="PROSITE" id="PS50011">
    <property type="entry name" value="PROTEIN_KINASE_DOM"/>
    <property type="match status" value="1"/>
</dbReference>